<comment type="similarity">
    <text evidence="1">Belongs to the proteasome subunit S3 family.</text>
</comment>
<dbReference type="SMART" id="SM00753">
    <property type="entry name" value="PAM"/>
    <property type="match status" value="1"/>
</dbReference>
<protein>
    <recommendedName>
        <fullName evidence="3">26S proteasome regulatory subunit RPN3</fullName>
    </recommendedName>
</protein>
<evidence type="ECO:0000256" key="2">
    <source>
        <dbReference type="ARBA" id="ARBA00022942"/>
    </source>
</evidence>
<dbReference type="InterPro" id="IPR000717">
    <property type="entry name" value="PCI_dom"/>
</dbReference>
<evidence type="ECO:0000313" key="6">
    <source>
        <dbReference type="EMBL" id="KAL3320821.1"/>
    </source>
</evidence>
<evidence type="ECO:0000259" key="5">
    <source>
        <dbReference type="PROSITE" id="PS50250"/>
    </source>
</evidence>
<dbReference type="Pfam" id="PF25573">
    <property type="entry name" value="TPR_PSMD3_N"/>
    <property type="match status" value="1"/>
</dbReference>
<dbReference type="AlphaFoldDB" id="A0ABD2QMQ4"/>
<evidence type="ECO:0000313" key="7">
    <source>
        <dbReference type="Proteomes" id="UP001626550"/>
    </source>
</evidence>
<dbReference type="InterPro" id="IPR013586">
    <property type="entry name" value="PSMD3_C"/>
</dbReference>
<dbReference type="Pfam" id="PF08375">
    <property type="entry name" value="Rpn3_C"/>
    <property type="match status" value="1"/>
</dbReference>
<keyword evidence="2 6" id="KW-0647">Proteasome</keyword>
<evidence type="ECO:0000256" key="4">
    <source>
        <dbReference type="SAM" id="MobiDB-lite"/>
    </source>
</evidence>
<dbReference type="SUPFAM" id="SSF46785">
    <property type="entry name" value="Winged helix' DNA-binding domain"/>
    <property type="match status" value="1"/>
</dbReference>
<dbReference type="PANTHER" id="PTHR10758">
    <property type="entry name" value="26S PROTEASOME NON-ATPASE REGULATORY SUBUNIT 3/COP9 SIGNALOSOME COMPLEX SUBUNIT 3"/>
    <property type="match status" value="1"/>
</dbReference>
<dbReference type="InterPro" id="IPR036390">
    <property type="entry name" value="WH_DNA-bd_sf"/>
</dbReference>
<dbReference type="GO" id="GO:0000502">
    <property type="term" value="C:proteasome complex"/>
    <property type="evidence" value="ECO:0007669"/>
    <property type="project" value="UniProtKB-KW"/>
</dbReference>
<feature type="region of interest" description="Disordered" evidence="4">
    <location>
        <begin position="462"/>
        <end position="499"/>
    </location>
</feature>
<feature type="region of interest" description="Disordered" evidence="4">
    <location>
        <begin position="1"/>
        <end position="32"/>
    </location>
</feature>
<dbReference type="Gene3D" id="1.25.40.570">
    <property type="match status" value="1"/>
</dbReference>
<dbReference type="EMBL" id="JBJKFK010000027">
    <property type="protein sequence ID" value="KAL3320821.1"/>
    <property type="molecule type" value="Genomic_DNA"/>
</dbReference>
<organism evidence="6 7">
    <name type="scientific">Cichlidogyrus casuarinus</name>
    <dbReference type="NCBI Taxonomy" id="1844966"/>
    <lineage>
        <taxon>Eukaryota</taxon>
        <taxon>Metazoa</taxon>
        <taxon>Spiralia</taxon>
        <taxon>Lophotrochozoa</taxon>
        <taxon>Platyhelminthes</taxon>
        <taxon>Monogenea</taxon>
        <taxon>Monopisthocotylea</taxon>
        <taxon>Dactylogyridea</taxon>
        <taxon>Ancyrocephalidae</taxon>
        <taxon>Cichlidogyrus</taxon>
    </lineage>
</organism>
<keyword evidence="7" id="KW-1185">Reference proteome</keyword>
<dbReference type="PROSITE" id="PS50250">
    <property type="entry name" value="PCI"/>
    <property type="match status" value="1"/>
</dbReference>
<accession>A0ABD2QMQ4</accession>
<dbReference type="FunFam" id="1.25.40.570:FF:000009">
    <property type="entry name" value="26S proteasome non-ATPase regulatory subunit 3"/>
    <property type="match status" value="1"/>
</dbReference>
<dbReference type="PANTHER" id="PTHR10758:SF2">
    <property type="entry name" value="26S PROTEASOME NON-ATPASE REGULATORY SUBUNIT 3"/>
    <property type="match status" value="1"/>
</dbReference>
<sequence>MPGESTKTVVNTAKESKPSNEATTNNSVEEVKDPDTLTVEDIKESIKLIEKGVSSKEEHFMTRAVRTISTLRKKLNHTVLRTLVNIYYPRECQTRTYLMEFLPEVMDTDTKSPGKQKATKQNSNFIPEVEAYLHLLLLIYLIDQKFYEEATKCSDLLVERLAKNTNRSLSIIAGKCYFYHSRAYELVGRLQEIRGFLHARLSTATLNNHNDTKADLINLLLHNYLYFHLYDQAFKLTSRVEFPESAPNNKWARYLYYFGRIKSIQLDYSSAHDHLVSALRKAPQHSANGFKECLHKLNTVVELLLGEMPDRSTFRDPNFKEALQPYFQLTEAIVAGDLTQFNQVLHKHGAQFSKDETYSLIVRLRHNVIKTAVRRISLSYSRITLADVAQKLQLDSAKDAEYVVAKAIRDGVIDAAIDHENGWMTTNETLDLYTTRQPCDQLHQRIQFCLGVHNQAVKAMRYPPKQYNKDLETPEERREREQQELESAKELSEDDFDLL</sequence>
<feature type="compositionally biased region" description="Polar residues" evidence="4">
    <location>
        <begin position="1"/>
        <end position="28"/>
    </location>
</feature>
<comment type="caution">
    <text evidence="6">The sequence shown here is derived from an EMBL/GenBank/DDBJ whole genome shotgun (WGS) entry which is preliminary data.</text>
</comment>
<evidence type="ECO:0000256" key="1">
    <source>
        <dbReference type="ARBA" id="ARBA00007912"/>
    </source>
</evidence>
<dbReference type="InterPro" id="IPR057985">
    <property type="entry name" value="TPR_PSMD3_N"/>
</dbReference>
<dbReference type="InterPro" id="IPR050756">
    <property type="entry name" value="CSN3"/>
</dbReference>
<dbReference type="Pfam" id="PF01399">
    <property type="entry name" value="PCI"/>
    <property type="match status" value="1"/>
</dbReference>
<dbReference type="SMART" id="SM00088">
    <property type="entry name" value="PINT"/>
    <property type="match status" value="1"/>
</dbReference>
<feature type="compositionally biased region" description="Basic and acidic residues" evidence="4">
    <location>
        <begin position="467"/>
        <end position="491"/>
    </location>
</feature>
<evidence type="ECO:0000256" key="3">
    <source>
        <dbReference type="ARBA" id="ARBA00075103"/>
    </source>
</evidence>
<name>A0ABD2QMQ4_9PLAT</name>
<feature type="domain" description="PCI" evidence="5">
    <location>
        <begin position="252"/>
        <end position="431"/>
    </location>
</feature>
<gene>
    <name evidence="6" type="primary">PSMD3</name>
    <name evidence="6" type="ORF">Ciccas_000506</name>
</gene>
<dbReference type="Proteomes" id="UP001626550">
    <property type="component" value="Unassembled WGS sequence"/>
</dbReference>
<reference evidence="6 7" key="1">
    <citation type="submission" date="2024-11" db="EMBL/GenBank/DDBJ databases">
        <title>Adaptive evolution of stress response genes in parasites aligns with host niche diversity.</title>
        <authorList>
            <person name="Hahn C."/>
            <person name="Resl P."/>
        </authorList>
    </citation>
    <scope>NUCLEOTIDE SEQUENCE [LARGE SCALE GENOMIC DNA]</scope>
    <source>
        <strain evidence="6">EGGRZ-B1_66</strain>
        <tissue evidence="6">Body</tissue>
    </source>
</reference>
<proteinExistence type="inferred from homology"/>